<proteinExistence type="predicted"/>
<name>A0A1T5L7N9_9BACT</name>
<dbReference type="Proteomes" id="UP000190961">
    <property type="component" value="Unassembled WGS sequence"/>
</dbReference>
<dbReference type="Gene3D" id="1.20.1260.10">
    <property type="match status" value="1"/>
</dbReference>
<keyword evidence="3" id="KW-1185">Reference proteome</keyword>
<dbReference type="InterPro" id="IPR019052">
    <property type="entry name" value="DUF2383"/>
</dbReference>
<protein>
    <recommendedName>
        <fullName evidence="1">DUF2383 domain-containing protein</fullName>
    </recommendedName>
</protein>
<organism evidence="2 3">
    <name type="scientific">Ohtaekwangia koreensis</name>
    <dbReference type="NCBI Taxonomy" id="688867"/>
    <lineage>
        <taxon>Bacteria</taxon>
        <taxon>Pseudomonadati</taxon>
        <taxon>Bacteroidota</taxon>
        <taxon>Cytophagia</taxon>
        <taxon>Cytophagales</taxon>
        <taxon>Fulvivirgaceae</taxon>
        <taxon>Ohtaekwangia</taxon>
    </lineage>
</organism>
<dbReference type="AlphaFoldDB" id="A0A1T5L7N9"/>
<evidence type="ECO:0000313" key="2">
    <source>
        <dbReference type="EMBL" id="SKC71725.1"/>
    </source>
</evidence>
<dbReference type="OrthoDB" id="282393at2"/>
<evidence type="ECO:0000259" key="1">
    <source>
        <dbReference type="Pfam" id="PF09537"/>
    </source>
</evidence>
<dbReference type="EMBL" id="FUZU01000002">
    <property type="protein sequence ID" value="SKC71725.1"/>
    <property type="molecule type" value="Genomic_DNA"/>
</dbReference>
<feature type="domain" description="DUF2383" evidence="1">
    <location>
        <begin position="7"/>
        <end position="117"/>
    </location>
</feature>
<reference evidence="2 3" key="1">
    <citation type="submission" date="2017-02" db="EMBL/GenBank/DDBJ databases">
        <authorList>
            <person name="Peterson S.W."/>
        </authorList>
    </citation>
    <scope>NUCLEOTIDE SEQUENCE [LARGE SCALE GENOMIC DNA]</scope>
    <source>
        <strain evidence="2 3">DSM 25262</strain>
    </source>
</reference>
<dbReference type="InterPro" id="IPR012347">
    <property type="entry name" value="Ferritin-like"/>
</dbReference>
<dbReference type="Pfam" id="PF09537">
    <property type="entry name" value="DUF2383"/>
    <property type="match status" value="1"/>
</dbReference>
<evidence type="ECO:0000313" key="3">
    <source>
        <dbReference type="Proteomes" id="UP000190961"/>
    </source>
</evidence>
<sequence length="163" mass="18290">MKNAEPIHHLTTLIQLNYDRIACYDQATSLLNQLNVGLNAAPFFSMVTQESARNIQELVKAVKALGGYYTQHTSIAGKACLLWMDFRSMLAAKPVHAILSCCEAMDKMVTKGYDHVISSAAKISDDLRQCLLDHRITLESSETLRNTYEALQNNYVLSQNYES</sequence>
<dbReference type="RefSeq" id="WP_079687242.1">
    <property type="nucleotide sequence ID" value="NZ_FUZU01000002.1"/>
</dbReference>
<gene>
    <name evidence="2" type="ORF">SAMN05660236_2653</name>
</gene>
<accession>A0A1T5L7N9</accession>
<dbReference type="STRING" id="688867.SAMN05660236_2653"/>